<dbReference type="EMBL" id="BT122273">
    <property type="protein sequence ID" value="ADE75662.1"/>
    <property type="molecule type" value="mRNA"/>
</dbReference>
<protein>
    <recommendedName>
        <fullName evidence="6">Iron hydrogenase small subunit domain-containing protein</fullName>
    </recommendedName>
</protein>
<keyword evidence="3" id="KW-0479">Metal-binding</keyword>
<keyword evidence="4" id="KW-0408">Iron</keyword>
<evidence type="ECO:0000256" key="3">
    <source>
        <dbReference type="ARBA" id="ARBA00022723"/>
    </source>
</evidence>
<dbReference type="FunFam" id="3.30.70.20:FF:000042">
    <property type="entry name" value="Cytosolic Fe-S cluster assembly factor NAR1"/>
    <property type="match status" value="1"/>
</dbReference>
<accession>D5A7Z3</accession>
<dbReference type="Gene3D" id="3.40.50.1780">
    <property type="match status" value="1"/>
</dbReference>
<dbReference type="GO" id="GO:0051539">
    <property type="term" value="F:4 iron, 4 sulfur cluster binding"/>
    <property type="evidence" value="ECO:0007669"/>
    <property type="project" value="UniProtKB-KW"/>
</dbReference>
<dbReference type="Pfam" id="PF02256">
    <property type="entry name" value="Fe_hyd_SSU"/>
    <property type="match status" value="1"/>
</dbReference>
<dbReference type="InterPro" id="IPR003149">
    <property type="entry name" value="Fe_hydrogenase_ssu"/>
</dbReference>
<dbReference type="Pfam" id="PF02906">
    <property type="entry name" value="Fe_hyd_lg_C"/>
    <property type="match status" value="1"/>
</dbReference>
<sequence length="488" mass="53853">MTGRFSATLRLGNLNDYIAPSQSCIVSLKGGLKATPKSKTQDVLVQIQEKVPPRSDPSILEPVKVTLHDCLACSGCLTSAETVMLEQQSVNEFLSHIRSGENAVVVSVSPQSRASLATYYGLTPLQVFKKLTGFLKSLGVKAVFDTSCSRDLSLIEACEEFVQCYKGQFSGENDQLKSSLPMLASACPGWICYAEKTLGPCILPYISTVKSPQQAMGAIIKHHVSKKMGLVPEKIYHVTIMPCYDKKLEAVRDDFIFSVERQGETGQEAAGPRVSEVDCVLTSGEMLDLFKMKNIDFKSLEEAPLDRLLTNVDDKGHLYGVRGGSGGYAETIFCYAAKQLYGKDIKGPLDFKILRNSDFREIYLEVNGEKVLKVALCYGFRNLQNIVRKIKAGKSDYHFVEVMACPAGCLNGGGQIKPNQGQSVKDLIQSLESSYLEEVLVADPFENPLVKGLYDEWLGKPGSEKAVKFIHTEYHHRERSIGSELSNW</sequence>
<feature type="domain" description="Iron hydrogenase small subunit" evidence="6">
    <location>
        <begin position="421"/>
        <end position="478"/>
    </location>
</feature>
<reference evidence="7" key="1">
    <citation type="submission" date="2010-04" db="EMBL/GenBank/DDBJ databases">
        <authorList>
            <person name="Reid K.E."/>
            <person name="Liao N."/>
            <person name="Chan S."/>
            <person name="Docking R."/>
            <person name="Taylor G."/>
            <person name="Moore R."/>
            <person name="Mayo M."/>
            <person name="Munro S."/>
            <person name="King J."/>
            <person name="Yanchuk A."/>
            <person name="Holt R."/>
            <person name="Jones S."/>
            <person name="Marra M."/>
            <person name="Ritland C.E."/>
            <person name="Ritland K."/>
            <person name="Bohlmann J."/>
        </authorList>
    </citation>
    <scope>NUCLEOTIDE SEQUENCE</scope>
    <source>
        <tissue evidence="7">Buds collected with no treatment. Collection October 2007</tissue>
    </source>
</reference>
<dbReference type="SMART" id="SM00902">
    <property type="entry name" value="Fe_hyd_SSU"/>
    <property type="match status" value="1"/>
</dbReference>
<evidence type="ECO:0000256" key="5">
    <source>
        <dbReference type="ARBA" id="ARBA00023014"/>
    </source>
</evidence>
<dbReference type="GO" id="GO:0046872">
    <property type="term" value="F:metal ion binding"/>
    <property type="evidence" value="ECO:0007669"/>
    <property type="project" value="UniProtKB-KW"/>
</dbReference>
<dbReference type="Gene3D" id="3.40.950.10">
    <property type="entry name" value="Fe-only Hydrogenase (Larger Subunit), Chain L, domain 3"/>
    <property type="match status" value="1"/>
</dbReference>
<evidence type="ECO:0000259" key="6">
    <source>
        <dbReference type="SMART" id="SM00902"/>
    </source>
</evidence>
<dbReference type="PANTHER" id="PTHR11615">
    <property type="entry name" value="NITRATE, FORMATE, IRON DEHYDROGENASE"/>
    <property type="match status" value="1"/>
</dbReference>
<evidence type="ECO:0000256" key="1">
    <source>
        <dbReference type="ARBA" id="ARBA00006596"/>
    </source>
</evidence>
<dbReference type="SUPFAM" id="SSF53920">
    <property type="entry name" value="Fe-only hydrogenase"/>
    <property type="match status" value="1"/>
</dbReference>
<proteinExistence type="evidence at transcript level"/>
<evidence type="ECO:0000256" key="4">
    <source>
        <dbReference type="ARBA" id="ARBA00023004"/>
    </source>
</evidence>
<dbReference type="InterPro" id="IPR004108">
    <property type="entry name" value="Fe_hydrogenase_lsu_C"/>
</dbReference>
<dbReference type="InterPro" id="IPR009016">
    <property type="entry name" value="Fe_hydrogenase"/>
</dbReference>
<evidence type="ECO:0000313" key="7">
    <source>
        <dbReference type="EMBL" id="ADE75662.1"/>
    </source>
</evidence>
<comment type="similarity">
    <text evidence="1">Belongs to the NARF family.</text>
</comment>
<dbReference type="AlphaFoldDB" id="D5A7Z3"/>
<keyword evidence="5" id="KW-0411">Iron-sulfur</keyword>
<organism evidence="7">
    <name type="scientific">Picea sitchensis</name>
    <name type="common">Sitka spruce</name>
    <name type="synonym">Pinus sitchensis</name>
    <dbReference type="NCBI Taxonomy" id="3332"/>
    <lineage>
        <taxon>Eukaryota</taxon>
        <taxon>Viridiplantae</taxon>
        <taxon>Streptophyta</taxon>
        <taxon>Embryophyta</taxon>
        <taxon>Tracheophyta</taxon>
        <taxon>Spermatophyta</taxon>
        <taxon>Pinopsida</taxon>
        <taxon>Pinidae</taxon>
        <taxon>Conifers I</taxon>
        <taxon>Pinales</taxon>
        <taxon>Pinaceae</taxon>
        <taxon>Picea</taxon>
    </lineage>
</organism>
<dbReference type="InterPro" id="IPR050340">
    <property type="entry name" value="Cytosolic_Fe-S_CAF"/>
</dbReference>
<name>D5A7Z3_PICSI</name>
<keyword evidence="2" id="KW-0004">4Fe-4S</keyword>
<evidence type="ECO:0000256" key="2">
    <source>
        <dbReference type="ARBA" id="ARBA00022485"/>
    </source>
</evidence>